<sequence length="233" mass="25562">MLLVKGISTGFGKKRVLDDVGLNVKKGEAVAILGHNGAGKTTLLQTIYGLQPVWSGSLYFDGKSLDDRHAASEAVALGMGMIPSERFVFPDLTVLENLRLSGRGLEGVLREQRLEEAYDDFPILSERAHQLAGSLSGGQQRMVSLAMVLMHRPRLLLLDEPSLGLSPAIAEQIMARVRGLASEGTSIVLVEQNIAIALSVADRVYVLRSGRIILEESARELENRGREKWWELF</sequence>
<dbReference type="PROSITE" id="PS00211">
    <property type="entry name" value="ABC_TRANSPORTER_1"/>
    <property type="match status" value="1"/>
</dbReference>
<evidence type="ECO:0000313" key="8">
    <source>
        <dbReference type="EMBL" id="TFV51321.1"/>
    </source>
</evidence>
<dbReference type="CDD" id="cd03224">
    <property type="entry name" value="ABC_TM1139_LivF_branched"/>
    <property type="match status" value="1"/>
</dbReference>
<name>A0A4Y9M8G0_9BRAD</name>
<dbReference type="InterPro" id="IPR003593">
    <property type="entry name" value="AAA+_ATPase"/>
</dbReference>
<dbReference type="PANTHER" id="PTHR43820">
    <property type="entry name" value="HIGH-AFFINITY BRANCHED-CHAIN AMINO ACID TRANSPORT ATP-BINDING PROTEIN LIVF"/>
    <property type="match status" value="1"/>
</dbReference>
<keyword evidence="3" id="KW-0547">Nucleotide-binding</keyword>
<dbReference type="Pfam" id="PF00005">
    <property type="entry name" value="ABC_tran"/>
    <property type="match status" value="1"/>
</dbReference>
<organism evidence="8 9">
    <name type="scientific">Bradyrhizobium niftali</name>
    <dbReference type="NCBI Taxonomy" id="2560055"/>
    <lineage>
        <taxon>Bacteria</taxon>
        <taxon>Pseudomonadati</taxon>
        <taxon>Pseudomonadota</taxon>
        <taxon>Alphaproteobacteria</taxon>
        <taxon>Hyphomicrobiales</taxon>
        <taxon>Nitrobacteraceae</taxon>
        <taxon>Bradyrhizobium</taxon>
    </lineage>
</organism>
<dbReference type="OrthoDB" id="9776369at2"/>
<dbReference type="InterPro" id="IPR003439">
    <property type="entry name" value="ABC_transporter-like_ATP-bd"/>
</dbReference>
<gene>
    <name evidence="8" type="ORF">E4K65_04455</name>
</gene>
<dbReference type="InterPro" id="IPR027417">
    <property type="entry name" value="P-loop_NTPase"/>
</dbReference>
<accession>A0A4Y9M8G0</accession>
<dbReference type="InterPro" id="IPR052156">
    <property type="entry name" value="BCAA_Transport_ATP-bd_LivF"/>
</dbReference>
<keyword evidence="4 8" id="KW-0067">ATP-binding</keyword>
<evidence type="ECO:0000256" key="1">
    <source>
        <dbReference type="ARBA" id="ARBA00005417"/>
    </source>
</evidence>
<feature type="domain" description="ABC transporter" evidence="7">
    <location>
        <begin position="2"/>
        <end position="232"/>
    </location>
</feature>
<keyword evidence="5" id="KW-0029">Amino-acid transport</keyword>
<evidence type="ECO:0000256" key="2">
    <source>
        <dbReference type="ARBA" id="ARBA00022448"/>
    </source>
</evidence>
<dbReference type="Gene3D" id="3.40.50.300">
    <property type="entry name" value="P-loop containing nucleotide triphosphate hydrolases"/>
    <property type="match status" value="1"/>
</dbReference>
<comment type="function">
    <text evidence="6">Involved in beta-(1--&gt;2)glucan export. Transmembrane domains (TMD) form a pore in the inner membrane and the ATP-binding domain (NBD) is responsible for energy generation.</text>
</comment>
<dbReference type="AlphaFoldDB" id="A0A4Y9M8G0"/>
<keyword evidence="9" id="KW-1185">Reference proteome</keyword>
<protein>
    <submittedName>
        <fullName evidence="8">ABC transporter ATP-binding protein</fullName>
    </submittedName>
</protein>
<dbReference type="PROSITE" id="PS50893">
    <property type="entry name" value="ABC_TRANSPORTER_2"/>
    <property type="match status" value="1"/>
</dbReference>
<comment type="caution">
    <text evidence="8">The sequence shown here is derived from an EMBL/GenBank/DDBJ whole genome shotgun (WGS) entry which is preliminary data.</text>
</comment>
<dbReference type="GO" id="GO:0005524">
    <property type="term" value="F:ATP binding"/>
    <property type="evidence" value="ECO:0007669"/>
    <property type="project" value="UniProtKB-KW"/>
</dbReference>
<dbReference type="SMART" id="SM00382">
    <property type="entry name" value="AAA"/>
    <property type="match status" value="1"/>
</dbReference>
<evidence type="ECO:0000313" key="9">
    <source>
        <dbReference type="Proteomes" id="UP000297966"/>
    </source>
</evidence>
<evidence type="ECO:0000256" key="4">
    <source>
        <dbReference type="ARBA" id="ARBA00022840"/>
    </source>
</evidence>
<evidence type="ECO:0000256" key="6">
    <source>
        <dbReference type="ARBA" id="ARBA00024722"/>
    </source>
</evidence>
<dbReference type="GO" id="GO:0015658">
    <property type="term" value="F:branched-chain amino acid transmembrane transporter activity"/>
    <property type="evidence" value="ECO:0007669"/>
    <property type="project" value="TreeGrafter"/>
</dbReference>
<dbReference type="GO" id="GO:0015807">
    <property type="term" value="P:L-amino acid transport"/>
    <property type="evidence" value="ECO:0007669"/>
    <property type="project" value="TreeGrafter"/>
</dbReference>
<dbReference type="EMBL" id="SPQT01000001">
    <property type="protein sequence ID" value="TFV51321.1"/>
    <property type="molecule type" value="Genomic_DNA"/>
</dbReference>
<proteinExistence type="inferred from homology"/>
<dbReference type="Proteomes" id="UP000297966">
    <property type="component" value="Unassembled WGS sequence"/>
</dbReference>
<evidence type="ECO:0000256" key="3">
    <source>
        <dbReference type="ARBA" id="ARBA00022741"/>
    </source>
</evidence>
<evidence type="ECO:0000256" key="5">
    <source>
        <dbReference type="ARBA" id="ARBA00022970"/>
    </source>
</evidence>
<dbReference type="InterPro" id="IPR017871">
    <property type="entry name" value="ABC_transporter-like_CS"/>
</dbReference>
<dbReference type="PANTHER" id="PTHR43820:SF4">
    <property type="entry name" value="HIGH-AFFINITY BRANCHED-CHAIN AMINO ACID TRANSPORT ATP-BINDING PROTEIN LIVF"/>
    <property type="match status" value="1"/>
</dbReference>
<dbReference type="GO" id="GO:0016887">
    <property type="term" value="F:ATP hydrolysis activity"/>
    <property type="evidence" value="ECO:0007669"/>
    <property type="project" value="InterPro"/>
</dbReference>
<reference evidence="8 9" key="1">
    <citation type="submission" date="2019-03" db="EMBL/GenBank/DDBJ databases">
        <title>Bradyrhizobium diversity isolated from nodules of Chamaecrista fasciculata.</title>
        <authorList>
            <person name="Klepa M.S."/>
            <person name="Urquiaga M.O."/>
            <person name="Hungria M."/>
            <person name="Delamuta J.R."/>
        </authorList>
    </citation>
    <scope>NUCLEOTIDE SEQUENCE [LARGE SCALE GENOMIC DNA]</scope>
    <source>
        <strain evidence="8 9">CNPSo 3448</strain>
    </source>
</reference>
<comment type="similarity">
    <text evidence="1">Belongs to the ABC transporter superfamily.</text>
</comment>
<dbReference type="SUPFAM" id="SSF52540">
    <property type="entry name" value="P-loop containing nucleoside triphosphate hydrolases"/>
    <property type="match status" value="1"/>
</dbReference>
<evidence type="ECO:0000259" key="7">
    <source>
        <dbReference type="PROSITE" id="PS50893"/>
    </source>
</evidence>
<keyword evidence="2" id="KW-0813">Transport</keyword>
<dbReference type="RefSeq" id="WP_135173063.1">
    <property type="nucleotide sequence ID" value="NZ_SPQT01000001.1"/>
</dbReference>